<reference evidence="2 3" key="1">
    <citation type="submission" date="2018-01" db="EMBL/GenBank/DDBJ databases">
        <authorList>
            <person name="Clerissi C."/>
        </authorList>
    </citation>
    <scope>NUCLEOTIDE SEQUENCE [LARGE SCALE GENOMIC DNA]</scope>
    <source>
        <strain evidence="2">Cupriavidus sp. LMG 19464</strain>
    </source>
</reference>
<dbReference type="EMBL" id="OFSQ01000038">
    <property type="protein sequence ID" value="SOY68315.1"/>
    <property type="molecule type" value="Genomic_DNA"/>
</dbReference>
<evidence type="ECO:0000313" key="3">
    <source>
        <dbReference type="Proteomes" id="UP000256780"/>
    </source>
</evidence>
<protein>
    <submittedName>
        <fullName evidence="2">Uncharacterized protein</fullName>
    </submittedName>
</protein>
<dbReference type="AlphaFoldDB" id="A0A976A8M0"/>
<evidence type="ECO:0000256" key="1">
    <source>
        <dbReference type="SAM" id="MobiDB-lite"/>
    </source>
</evidence>
<gene>
    <name evidence="2" type="ORF">CBM2587_B90751</name>
</gene>
<comment type="caution">
    <text evidence="2">The sequence shown here is derived from an EMBL/GenBank/DDBJ whole genome shotgun (WGS) entry which is preliminary data.</text>
</comment>
<dbReference type="Proteomes" id="UP000256780">
    <property type="component" value="Chromosome CBM2587_b"/>
</dbReference>
<name>A0A976A8M0_9BURK</name>
<feature type="region of interest" description="Disordered" evidence="1">
    <location>
        <begin position="117"/>
        <end position="148"/>
    </location>
</feature>
<proteinExistence type="predicted"/>
<evidence type="ECO:0000313" key="2">
    <source>
        <dbReference type="EMBL" id="SOY68315.1"/>
    </source>
</evidence>
<accession>A0A976A8M0</accession>
<organism evidence="2 3">
    <name type="scientific">Cupriavidus taiwanensis</name>
    <dbReference type="NCBI Taxonomy" id="164546"/>
    <lineage>
        <taxon>Bacteria</taxon>
        <taxon>Pseudomonadati</taxon>
        <taxon>Pseudomonadota</taxon>
        <taxon>Betaproteobacteria</taxon>
        <taxon>Burkholderiales</taxon>
        <taxon>Burkholderiaceae</taxon>
        <taxon>Cupriavidus</taxon>
    </lineage>
</organism>
<sequence length="148" mass="16337">MRRRAFGLAPGILPHTPESRRGACRAPLCHAYSSVHLRRFVQPRVGDLQPISSFGMSPRAHMRERRQRHAAARAHVPVAKPYYAESGTLRHPTAAGTDVRCNPETDGFADRAWHAESGTRHGAGQDPPRAETGTHQRCANGDGCCQRR</sequence>